<dbReference type="KEGG" id="mmar:MODMU_2505"/>
<sequence length="894" mass="94480">MTPVRELPTDHTPVLEPDLAAAADQALQWARLRPTQARAMGESVLGPARRSGAWDVVSKVERALGVAAMNLSEIEAALTHLRAAVAAGRRAGSRSAVGQARMSLAAALVLRGQSGRALREMEAALPDLEGVEAIRARVQAAAILQELGRDDAALDELRRVLPALRQAGEVEWAARALSNRSLIHTGRRAFAAAEADLLDARRLCLDHDLDLLAAFAEQNLGWVRACRGDVPSSLRHYDAADARYRRLGLVEPSLLVDRAEVLLSVRLLTEARATAQAAVDAYRQQKRDVHLPEAQLLLSTVALVQGDTVTAGESAAAAVRGFRRLRRTSSVALARYACLQAEVATDLTRVDPTRAAHVADELAAVGWRIPALEARVLAGRVALDQGRRATAARHLSMASRARLAGRADARARAWLAEALLRRADGRRSAALAALRAGLRVVEDHQATLGATELRAHVSLLRGALARWGLRMALEDQDPRRVLWWAERGRASALLTRPAQPPENQELAGDLADLRSTMAEIEETRAAGGSDEALVARQVLLERRVRDRCRTLNAAAGDQPQRLRQSVAEVIAPLGDAALVEYVEVDGQVHAVTVAGGRVRLHALGSADAIPQALTHVPFALHRLAERRVDRVGREAAAGAVLRRAATAVDDLLLRPLQREVGDRPLVVVPIGALQSLPWSLLPSCRGRSTTVSPSATIWHQAVTRPPPAAPASVVVVAGPGLPGAAAEAATVAQLHPGSTLLSGRAATVPEVTARVDGAALLHLAAHGNVRSDNPLFSSVTLADGPLTVYELERLTRAPHHVVLAACDTGRPSVVAGEETLGFAAALLGGGTATLVAPVVPVPDAATVPLMRAYHEGLRAGHPPAQALAAAQCGLDPADTVSWAAAAAFICVGAG</sequence>
<dbReference type="OrthoDB" id="9761935at2"/>
<dbReference type="InterPro" id="IPR024983">
    <property type="entry name" value="CHAT_dom"/>
</dbReference>
<gene>
    <name evidence="2" type="ordered locus">MODMU_2505</name>
</gene>
<evidence type="ECO:0000259" key="1">
    <source>
        <dbReference type="Pfam" id="PF12770"/>
    </source>
</evidence>
<name>I4EX21_MODI5</name>
<evidence type="ECO:0000313" key="2">
    <source>
        <dbReference type="EMBL" id="CCH87934.1"/>
    </source>
</evidence>
<dbReference type="Pfam" id="PF12770">
    <property type="entry name" value="CHAT"/>
    <property type="match status" value="1"/>
</dbReference>
<evidence type="ECO:0000313" key="3">
    <source>
        <dbReference type="Proteomes" id="UP000006461"/>
    </source>
</evidence>
<protein>
    <recommendedName>
        <fullName evidence="1">CHAT domain-containing protein</fullName>
    </recommendedName>
</protein>
<feature type="domain" description="CHAT" evidence="1">
    <location>
        <begin position="643"/>
        <end position="892"/>
    </location>
</feature>
<dbReference type="eggNOG" id="COG4995">
    <property type="taxonomic scope" value="Bacteria"/>
</dbReference>
<organism evidence="2 3">
    <name type="scientific">Modestobacter italicus (strain DSM 44449 / CECT 9708 / BC 501)</name>
    <dbReference type="NCBI Taxonomy" id="2732864"/>
    <lineage>
        <taxon>Bacteria</taxon>
        <taxon>Bacillati</taxon>
        <taxon>Actinomycetota</taxon>
        <taxon>Actinomycetes</taxon>
        <taxon>Geodermatophilales</taxon>
        <taxon>Geodermatophilaceae</taxon>
        <taxon>Modestobacter</taxon>
    </lineage>
</organism>
<dbReference type="HOGENOM" id="CLU_009955_0_0_11"/>
<dbReference type="Proteomes" id="UP000006461">
    <property type="component" value="Chromosome"/>
</dbReference>
<dbReference type="InterPro" id="IPR011990">
    <property type="entry name" value="TPR-like_helical_dom_sf"/>
</dbReference>
<proteinExistence type="predicted"/>
<accession>I4EX21</accession>
<dbReference type="OMA" id="AEQAWGH"/>
<dbReference type="EMBL" id="FO203431">
    <property type="protein sequence ID" value="CCH87934.1"/>
    <property type="molecule type" value="Genomic_DNA"/>
</dbReference>
<dbReference type="AlphaFoldDB" id="I4EX21"/>
<dbReference type="Gene3D" id="1.25.40.10">
    <property type="entry name" value="Tetratricopeptide repeat domain"/>
    <property type="match status" value="1"/>
</dbReference>
<reference evidence="2 3" key="1">
    <citation type="journal article" date="2012" name="J. Bacteriol.">
        <title>Genome Sequence of Radiation-Resistant Modestobacter marinus Strain BC501, a Representative Actinobacterium That Thrives on Calcareous Stone Surfaces.</title>
        <authorList>
            <person name="Normand P."/>
            <person name="Gury J."/>
            <person name="Pujic P."/>
            <person name="Chouaia B."/>
            <person name="Crotti E."/>
            <person name="Brusetti L."/>
            <person name="Daffonchio D."/>
            <person name="Vacherie B."/>
            <person name="Barbe V."/>
            <person name="Medigue C."/>
            <person name="Calteau A."/>
            <person name="Ghodhbane-Gtari F."/>
            <person name="Essoussi I."/>
            <person name="Nouioui I."/>
            <person name="Abbassi-Ghozzi I."/>
            <person name="Gtari M."/>
        </authorList>
    </citation>
    <scope>NUCLEOTIDE SEQUENCE [LARGE SCALE GENOMIC DNA]</scope>
    <source>
        <strain evidence="3">BC 501</strain>
    </source>
</reference>
<dbReference type="STRING" id="477641.MODMU_2505"/>
<keyword evidence="3" id="KW-1185">Reference proteome</keyword>
<dbReference type="SUPFAM" id="SSF48452">
    <property type="entry name" value="TPR-like"/>
    <property type="match status" value="1"/>
</dbReference>